<evidence type="ECO:0000256" key="1">
    <source>
        <dbReference type="SAM" id="SignalP"/>
    </source>
</evidence>
<dbReference type="Proteomes" id="UP000682951">
    <property type="component" value="Unassembled WGS sequence"/>
</dbReference>
<sequence length="255" mass="28785">MRVNKLLLSLLIGGAFVSANAHDFWLNAKNDKVLNLQIGYGHEFPNVEPISEKRIGLFEAPYLLKDGKKFEVKQKGENFNFEGEKVTKGSYLVVGEYKPTFWVEKNDGKWDMKVTKKDMKDVKYCELAKMSAKAVLNVGGVADESVVNPIGQTLEIVPLSNPANFKVDEFFGVQVLFEGKPLADVDVGVISPYLENTHDNEQRAFWGKTDKNGRINIKLFKTGEYAVSVLHKTPYKDTAECDENVYESTFKFNLK</sequence>
<name>A0ABS5HGJ4_9BACT</name>
<reference evidence="2 3" key="1">
    <citation type="submission" date="2021-04" db="EMBL/GenBank/DDBJ databases">
        <title>Molecular and phenotypic characterization and identification of bacterial isolates recovered from the Anatolian ground squirrels (Spermophilus xanthoprymnus) and which have the potential to form a new species in the Campylobacter genus.</title>
        <authorList>
            <person name="Aydin F."/>
            <person name="Abay S."/>
            <person name="Kayman T."/>
            <person name="Karakaya E."/>
            <person name="Mustak H.K."/>
            <person name="Mustak I.B."/>
            <person name="Bilgin N."/>
            <person name="Duzler A."/>
            <person name="Sahin O."/>
            <person name="Guran O."/>
            <person name="Saticioglu I.B."/>
        </authorList>
    </citation>
    <scope>NUCLEOTIDE SEQUENCE [LARGE SCALE GENOMIC DNA]</scope>
    <source>
        <strain evidence="3">faydin-G24</strain>
    </source>
</reference>
<organism evidence="2 3">
    <name type="scientific">Campylobacter anatolicus</name>
    <dbReference type="NCBI Taxonomy" id="2829105"/>
    <lineage>
        <taxon>Bacteria</taxon>
        <taxon>Pseudomonadati</taxon>
        <taxon>Campylobacterota</taxon>
        <taxon>Epsilonproteobacteria</taxon>
        <taxon>Campylobacterales</taxon>
        <taxon>Campylobacteraceae</taxon>
        <taxon>Campylobacter</taxon>
    </lineage>
</organism>
<dbReference type="InterPro" id="IPR019613">
    <property type="entry name" value="DUF4198"/>
</dbReference>
<dbReference type="EMBL" id="JAGSSW010000002">
    <property type="protein sequence ID" value="MBR8463401.1"/>
    <property type="molecule type" value="Genomic_DNA"/>
</dbReference>
<accession>A0ABS5HGJ4</accession>
<comment type="caution">
    <text evidence="2">The sequence shown here is derived from an EMBL/GenBank/DDBJ whole genome shotgun (WGS) entry which is preliminary data.</text>
</comment>
<evidence type="ECO:0000313" key="3">
    <source>
        <dbReference type="Proteomes" id="UP000682951"/>
    </source>
</evidence>
<gene>
    <name evidence="2" type="ORF">KDD93_02300</name>
</gene>
<feature type="chain" id="PRO_5045167541" evidence="1">
    <location>
        <begin position="22"/>
        <end position="255"/>
    </location>
</feature>
<dbReference type="Pfam" id="PF10670">
    <property type="entry name" value="DUF4198"/>
    <property type="match status" value="1"/>
</dbReference>
<keyword evidence="3" id="KW-1185">Reference proteome</keyword>
<evidence type="ECO:0000313" key="2">
    <source>
        <dbReference type="EMBL" id="MBR8463401.1"/>
    </source>
</evidence>
<proteinExistence type="predicted"/>
<feature type="signal peptide" evidence="1">
    <location>
        <begin position="1"/>
        <end position="21"/>
    </location>
</feature>
<dbReference type="RefSeq" id="WP_212141577.1">
    <property type="nucleotide sequence ID" value="NZ_JAGSSW010000002.1"/>
</dbReference>
<protein>
    <submittedName>
        <fullName evidence="2">DUF4198 domain-containing protein</fullName>
    </submittedName>
</protein>
<keyword evidence="1" id="KW-0732">Signal</keyword>